<sequence length="197" mass="22935">MRATTAARKAFTNIRVKMPFTLWVKYRDYQPVSLEFETGNVNQLKNAVKRELTPDLNQVNNNIITLRKHKSTVDLGPDVIVDESFSKTAKTPLQVSARKTFFVQSYDYGGYLMLGKFEKYTMLNDKEFDSFLKRIKAYGLKLMSGVSEEYVTSVDSFYEIIPGEVYELITDYLHRIEKEFIRLKVEDKTLKNCCFSE</sequence>
<dbReference type="EMBL" id="CAJVPJ010000253">
    <property type="protein sequence ID" value="CAG8501973.1"/>
    <property type="molecule type" value="Genomic_DNA"/>
</dbReference>
<reference evidence="1" key="1">
    <citation type="submission" date="2021-06" db="EMBL/GenBank/DDBJ databases">
        <authorList>
            <person name="Kallberg Y."/>
            <person name="Tangrot J."/>
            <person name="Rosling A."/>
        </authorList>
    </citation>
    <scope>NUCLEOTIDE SEQUENCE</scope>
    <source>
        <strain evidence="1">IA702</strain>
    </source>
</reference>
<protein>
    <submittedName>
        <fullName evidence="1">5887_t:CDS:1</fullName>
    </submittedName>
</protein>
<evidence type="ECO:0000313" key="1">
    <source>
        <dbReference type="EMBL" id="CAG8501973.1"/>
    </source>
</evidence>
<evidence type="ECO:0000313" key="2">
    <source>
        <dbReference type="Proteomes" id="UP000789572"/>
    </source>
</evidence>
<dbReference type="OrthoDB" id="2447441at2759"/>
<gene>
    <name evidence="1" type="ORF">POCULU_LOCUS2620</name>
</gene>
<comment type="caution">
    <text evidence="1">The sequence shown here is derived from an EMBL/GenBank/DDBJ whole genome shotgun (WGS) entry which is preliminary data.</text>
</comment>
<accession>A0A9N8ZNM4</accession>
<proteinExistence type="predicted"/>
<name>A0A9N8ZNM4_9GLOM</name>
<keyword evidence="2" id="KW-1185">Reference proteome</keyword>
<dbReference type="Proteomes" id="UP000789572">
    <property type="component" value="Unassembled WGS sequence"/>
</dbReference>
<organism evidence="1 2">
    <name type="scientific">Paraglomus occultum</name>
    <dbReference type="NCBI Taxonomy" id="144539"/>
    <lineage>
        <taxon>Eukaryota</taxon>
        <taxon>Fungi</taxon>
        <taxon>Fungi incertae sedis</taxon>
        <taxon>Mucoromycota</taxon>
        <taxon>Glomeromycotina</taxon>
        <taxon>Glomeromycetes</taxon>
        <taxon>Paraglomerales</taxon>
        <taxon>Paraglomeraceae</taxon>
        <taxon>Paraglomus</taxon>
    </lineage>
</organism>
<dbReference type="AlphaFoldDB" id="A0A9N8ZNM4"/>